<reference evidence="1 2" key="1">
    <citation type="submission" date="2018-06" db="EMBL/GenBank/DDBJ databases">
        <title>Complete Genomes of Monosporascus.</title>
        <authorList>
            <person name="Robinson A.J."/>
            <person name="Natvig D.O."/>
        </authorList>
    </citation>
    <scope>NUCLEOTIDE SEQUENCE [LARGE SCALE GENOMIC DNA]</scope>
    <source>
        <strain evidence="1 2">CBS 609.92</strain>
    </source>
</reference>
<protein>
    <submittedName>
        <fullName evidence="1">Uncharacterized protein</fullName>
    </submittedName>
</protein>
<gene>
    <name evidence="1" type="ORF">DL762_005151</name>
</gene>
<dbReference type="EMBL" id="QJNS01000135">
    <property type="protein sequence ID" value="RYO85517.1"/>
    <property type="molecule type" value="Genomic_DNA"/>
</dbReference>
<organism evidence="1 2">
    <name type="scientific">Monosporascus cannonballus</name>
    <dbReference type="NCBI Taxonomy" id="155416"/>
    <lineage>
        <taxon>Eukaryota</taxon>
        <taxon>Fungi</taxon>
        <taxon>Dikarya</taxon>
        <taxon>Ascomycota</taxon>
        <taxon>Pezizomycotina</taxon>
        <taxon>Sordariomycetes</taxon>
        <taxon>Xylariomycetidae</taxon>
        <taxon>Xylariales</taxon>
        <taxon>Xylariales incertae sedis</taxon>
        <taxon>Monosporascus</taxon>
    </lineage>
</organism>
<name>A0ABY0H5Q4_9PEZI</name>
<comment type="caution">
    <text evidence="1">The sequence shown here is derived from an EMBL/GenBank/DDBJ whole genome shotgun (WGS) entry which is preliminary data.</text>
</comment>
<evidence type="ECO:0000313" key="2">
    <source>
        <dbReference type="Proteomes" id="UP000294003"/>
    </source>
</evidence>
<sequence length="157" mass="17411">MDLDQIADAFERQLEGWIKQATPALFISPPSYIEDGIGPHKSNLNDQMKILLHDIVDKVMGNMAERVCNQLKNETFQTNTKELDAALALSSMQALSQSHVDFDGTCGIISVQYSMLMNAAAQRAQPVMKMDLATSALTWITMAKGTFDPLQKRALSY</sequence>
<dbReference type="Proteomes" id="UP000294003">
    <property type="component" value="Unassembled WGS sequence"/>
</dbReference>
<evidence type="ECO:0000313" key="1">
    <source>
        <dbReference type="EMBL" id="RYO85517.1"/>
    </source>
</evidence>
<keyword evidence="2" id="KW-1185">Reference proteome</keyword>
<proteinExistence type="predicted"/>
<accession>A0ABY0H5Q4</accession>